<reference evidence="2" key="1">
    <citation type="journal article" date="2012" name="PLoS ONE">
        <title>Gene sets for utilization of primary and secondary nutrition supplies in the distal gut of endangered iberian lynx.</title>
        <authorList>
            <person name="Alcaide M."/>
            <person name="Messina E."/>
            <person name="Richter M."/>
            <person name="Bargiela R."/>
            <person name="Peplies J."/>
            <person name="Huws S.A."/>
            <person name="Newbold C.J."/>
            <person name="Golyshin P.N."/>
            <person name="Simon M.A."/>
            <person name="Lopez G."/>
            <person name="Yakimov M.M."/>
            <person name="Ferrer M."/>
        </authorList>
    </citation>
    <scope>NUCLEOTIDE SEQUENCE</scope>
</reference>
<feature type="compositionally biased region" description="Acidic residues" evidence="1">
    <location>
        <begin position="165"/>
        <end position="178"/>
    </location>
</feature>
<dbReference type="AlphaFoldDB" id="J9FH01"/>
<comment type="caution">
    <text evidence="2">The sequence shown here is derived from an EMBL/GenBank/DDBJ whole genome shotgun (WGS) entry which is preliminary data.</text>
</comment>
<accession>J9FH01</accession>
<keyword evidence="2" id="KW-0238">DNA-binding</keyword>
<proteinExistence type="predicted"/>
<organism evidence="2">
    <name type="scientific">gut metagenome</name>
    <dbReference type="NCBI Taxonomy" id="749906"/>
    <lineage>
        <taxon>unclassified sequences</taxon>
        <taxon>metagenomes</taxon>
        <taxon>organismal metagenomes</taxon>
    </lineage>
</organism>
<feature type="compositionally biased region" description="Basic and acidic residues" evidence="1">
    <location>
        <begin position="113"/>
        <end position="164"/>
    </location>
</feature>
<protein>
    <submittedName>
        <fullName evidence="2">DNA-binding protein</fullName>
    </submittedName>
</protein>
<dbReference type="GO" id="GO:0003677">
    <property type="term" value="F:DNA binding"/>
    <property type="evidence" value="ECO:0007669"/>
    <property type="project" value="UniProtKB-KW"/>
</dbReference>
<sequence>MAAHNTPYSSGVIKGVITDMVGCIKHLILDGKNVKLDNLAIFSCGILPLKGAATPEEFRVVTHVKGVRLRARATGDLTTRRLNLEATLREVSRYALPDGEGEDNPEGPTADKQPGKDPEPVKKPETEEKVPEKKPGKKPEPVKEPETEEKEPVKKPEETGKDGNGDGDGDGDGDEGNF</sequence>
<gene>
    <name evidence="2" type="ORF">EVA_17708</name>
</gene>
<name>J9FH01_9ZZZZ</name>
<evidence type="ECO:0000313" key="2">
    <source>
        <dbReference type="EMBL" id="EJW94186.1"/>
    </source>
</evidence>
<feature type="region of interest" description="Disordered" evidence="1">
    <location>
        <begin position="90"/>
        <end position="178"/>
    </location>
</feature>
<evidence type="ECO:0000256" key="1">
    <source>
        <dbReference type="SAM" id="MobiDB-lite"/>
    </source>
</evidence>
<dbReference type="EMBL" id="AMCI01006520">
    <property type="protein sequence ID" value="EJW94186.1"/>
    <property type="molecule type" value="Genomic_DNA"/>
</dbReference>